<name>A0AAQ3T253_PASNO</name>
<evidence type="ECO:0000256" key="7">
    <source>
        <dbReference type="SAM" id="Phobius"/>
    </source>
</evidence>
<accession>A0AAQ3T253</accession>
<feature type="transmembrane region" description="Helical" evidence="7">
    <location>
        <begin position="1055"/>
        <end position="1084"/>
    </location>
</feature>
<feature type="transmembrane region" description="Helical" evidence="7">
    <location>
        <begin position="827"/>
        <end position="846"/>
    </location>
</feature>
<feature type="transmembrane region" description="Helical" evidence="7">
    <location>
        <begin position="894"/>
        <end position="916"/>
    </location>
</feature>
<evidence type="ECO:0000256" key="2">
    <source>
        <dbReference type="ARBA" id="ARBA00006213"/>
    </source>
</evidence>
<evidence type="ECO:0000313" key="9">
    <source>
        <dbReference type="Proteomes" id="UP001341281"/>
    </source>
</evidence>
<keyword evidence="3" id="KW-0813">Transport</keyword>
<feature type="transmembrane region" description="Helical" evidence="7">
    <location>
        <begin position="923"/>
        <end position="943"/>
    </location>
</feature>
<dbReference type="GO" id="GO:0015211">
    <property type="term" value="F:purine nucleoside transmembrane transporter activity"/>
    <property type="evidence" value="ECO:0007669"/>
    <property type="project" value="InterPro"/>
</dbReference>
<dbReference type="InterPro" id="IPR037185">
    <property type="entry name" value="EmrE-like"/>
</dbReference>
<feature type="transmembrane region" description="Helical" evidence="7">
    <location>
        <begin position="20"/>
        <end position="40"/>
    </location>
</feature>
<keyword evidence="9" id="KW-1185">Reference proteome</keyword>
<feature type="transmembrane region" description="Helical" evidence="7">
    <location>
        <begin position="52"/>
        <end position="71"/>
    </location>
</feature>
<feature type="transmembrane region" description="Helical" evidence="7">
    <location>
        <begin position="701"/>
        <end position="722"/>
    </location>
</feature>
<feature type="transmembrane region" description="Helical" evidence="7">
    <location>
        <begin position="573"/>
        <end position="592"/>
    </location>
</feature>
<feature type="transmembrane region" description="Helical" evidence="7">
    <location>
        <begin position="992"/>
        <end position="1016"/>
    </location>
</feature>
<feature type="transmembrane region" description="Helical" evidence="7">
    <location>
        <begin position="92"/>
        <end position="113"/>
    </location>
</feature>
<feature type="transmembrane region" description="Helical" evidence="7">
    <location>
        <begin position="335"/>
        <end position="358"/>
    </location>
</feature>
<feature type="transmembrane region" description="Helical" evidence="7">
    <location>
        <begin position="867"/>
        <end position="888"/>
    </location>
</feature>
<evidence type="ECO:0000256" key="6">
    <source>
        <dbReference type="ARBA" id="ARBA00023136"/>
    </source>
</evidence>
<comment type="subcellular location">
    <subcellularLocation>
        <location evidence="1">Membrane</location>
        <topology evidence="1">Multi-pass membrane protein</topology>
    </subcellularLocation>
</comment>
<feature type="transmembrane region" description="Helical" evidence="7">
    <location>
        <begin position="119"/>
        <end position="141"/>
    </location>
</feature>
<feature type="transmembrane region" description="Helical" evidence="7">
    <location>
        <begin position="640"/>
        <end position="662"/>
    </location>
</feature>
<organism evidence="8 9">
    <name type="scientific">Paspalum notatum var. saurae</name>
    <dbReference type="NCBI Taxonomy" id="547442"/>
    <lineage>
        <taxon>Eukaryota</taxon>
        <taxon>Viridiplantae</taxon>
        <taxon>Streptophyta</taxon>
        <taxon>Embryophyta</taxon>
        <taxon>Tracheophyta</taxon>
        <taxon>Spermatophyta</taxon>
        <taxon>Magnoliopsida</taxon>
        <taxon>Liliopsida</taxon>
        <taxon>Poales</taxon>
        <taxon>Poaceae</taxon>
        <taxon>PACMAD clade</taxon>
        <taxon>Panicoideae</taxon>
        <taxon>Andropogonodae</taxon>
        <taxon>Paspaleae</taxon>
        <taxon>Paspalinae</taxon>
        <taxon>Paspalum</taxon>
    </lineage>
</organism>
<evidence type="ECO:0008006" key="10">
    <source>
        <dbReference type="Google" id="ProtNLM"/>
    </source>
</evidence>
<dbReference type="PANTHER" id="PTHR31376:SF105">
    <property type="entry name" value="PURINE PERMEASE-RELATED"/>
    <property type="match status" value="1"/>
</dbReference>
<dbReference type="GO" id="GO:0016020">
    <property type="term" value="C:membrane"/>
    <property type="evidence" value="ECO:0007669"/>
    <property type="project" value="UniProtKB-SubCell"/>
</dbReference>
<proteinExistence type="inferred from homology"/>
<dbReference type="InterPro" id="IPR030182">
    <property type="entry name" value="PUP_plant"/>
</dbReference>
<feature type="transmembrane region" description="Helical" evidence="7">
    <location>
        <begin position="541"/>
        <end position="561"/>
    </location>
</feature>
<gene>
    <name evidence="8" type="ORF">U9M48_014663</name>
</gene>
<feature type="transmembrane region" description="Helical" evidence="7">
    <location>
        <begin position="180"/>
        <end position="205"/>
    </location>
</feature>
<dbReference type="Pfam" id="PF16913">
    <property type="entry name" value="PUNUT"/>
    <property type="match status" value="4"/>
</dbReference>
<dbReference type="SUPFAM" id="SSF103481">
    <property type="entry name" value="Multidrug resistance efflux transporter EmrE"/>
    <property type="match status" value="3"/>
</dbReference>
<feature type="transmembrane region" description="Helical" evidence="7">
    <location>
        <begin position="1104"/>
        <end position="1120"/>
    </location>
</feature>
<feature type="transmembrane region" description="Helical" evidence="7">
    <location>
        <begin position="669"/>
        <end position="689"/>
    </location>
</feature>
<sequence>MDIEGRKNAPAARGKAMHRFLVALNCGMLALGATGGPLLSRLYFSKGGHRQWLSAWLETGGWPLLLIPVAASYLARRARDRGAPALLTPPRILLAAAGLGLATGADDFIYAYGLAYLPVSTSAILISTQLAFTVFFAFLVVRQRLTAASVNAVALLTVGAVVLGLHVSSDRPAGVTRGQYWLGFVLTLGAAALYGLVLPLVELAYKRAAGGGRAMTYALVMEMQLVMGFFATAFCTVGMIVNKDFQICITVSARLLADSSHGQEQKHKDANLSTSIHRRNQLWVPVCQPAVRDQRRRQMSWMERQKEAHPQNPSTFDGHAIPREARRYELGEARYYTVLAWSAVLWQFFFLGAVGVIFCVHTLLAGILIAVFIPVTEVAAVIFLHEKFSSEKGVALVLSLWGLASYSYGEKYTLTKPASRDSSAGCPSAASSCPLKTYTGASSTAKDKRMSHERCSKAKLKPSTTVLAMAKAARSRSPRWPAKDWLTMFMVENTRFMNTAGPTTSPSFLDSSHTSVARLMDLESRKDLTPTRSSKVIMRRLLMAVNCGMLALGTTAGPLVTRLYYDKGGSREWLSAWLQSAGWPLLLLPVAASYAARRARDRAAPVLLTPPRLLLAAAGLGVATGADNFVYAYSLRYLPVSTSAILISTQLAFTVFFAFLIVRQRLTPATVNAVALLTVGAAVLGLHVSSDRPKGVTRGHYLLGFALALAAAALYGLILPLVELAYKRAAAAGGGRAVTYALVMEMQLVMGFFATAFCTVGMIVHKDFQAMDVEAPKDSPAAPPTRTRSKTRQRLLVAINCVMLALGVTGGQLLSRLYYSKGGHRQWFSAWLQTGACPLTLIPLAASYIGRRARDQSAPAVLTPPRILLAAAGLGLVAGVDNFLYAWGLEFLPLSTSAILVSTQLAFTVFFAFLIVRQRLTAATVNAVALLTVGAVVLGLHVSSDRPAGVTRGQYWLGFALTLGAAVLYGLFLPLVELAYKCAADRGRAVTYSLVMEVQLVIGFVATAFCTVGMIINKDFQVRAAVSIEYAIPREARQYELGEARYYTVLVSQAVLWQFFFLGAVGVIFCVHTLLAGILIAVFIPVTEVAAVIFLHEKFSSEKGVALVLSLWGLASYSYGEWSEARAKKKQEQAAVEIQAS</sequence>
<evidence type="ECO:0000256" key="3">
    <source>
        <dbReference type="ARBA" id="ARBA00022448"/>
    </source>
</evidence>
<dbReference type="PANTHER" id="PTHR31376">
    <property type="entry name" value="OS09G0467300 PROTEIN-RELATED"/>
    <property type="match status" value="1"/>
</dbReference>
<keyword evidence="4 7" id="KW-0812">Transmembrane</keyword>
<feature type="transmembrane region" description="Helical" evidence="7">
    <location>
        <begin position="795"/>
        <end position="815"/>
    </location>
</feature>
<keyword evidence="6 7" id="KW-0472">Membrane</keyword>
<dbReference type="AlphaFoldDB" id="A0AAQ3T253"/>
<dbReference type="Proteomes" id="UP001341281">
    <property type="component" value="Chromosome 03"/>
</dbReference>
<evidence type="ECO:0000256" key="5">
    <source>
        <dbReference type="ARBA" id="ARBA00022989"/>
    </source>
</evidence>
<keyword evidence="5 7" id="KW-1133">Transmembrane helix</keyword>
<feature type="transmembrane region" description="Helical" evidence="7">
    <location>
        <begin position="364"/>
        <end position="384"/>
    </location>
</feature>
<protein>
    <recommendedName>
        <fullName evidence="10">Purine permease 3</fullName>
    </recommendedName>
</protein>
<feature type="transmembrane region" description="Helical" evidence="7">
    <location>
        <begin position="148"/>
        <end position="168"/>
    </location>
</feature>
<evidence type="ECO:0000256" key="1">
    <source>
        <dbReference type="ARBA" id="ARBA00004141"/>
    </source>
</evidence>
<evidence type="ECO:0000256" key="4">
    <source>
        <dbReference type="ARBA" id="ARBA00022692"/>
    </source>
</evidence>
<dbReference type="GO" id="GO:0005345">
    <property type="term" value="F:purine nucleobase transmembrane transporter activity"/>
    <property type="evidence" value="ECO:0007669"/>
    <property type="project" value="UniProtKB-ARBA"/>
</dbReference>
<reference evidence="8 9" key="1">
    <citation type="submission" date="2024-02" db="EMBL/GenBank/DDBJ databases">
        <title>High-quality chromosome-scale genome assembly of Pensacola bahiagrass (Paspalum notatum Flugge var. saurae).</title>
        <authorList>
            <person name="Vega J.M."/>
            <person name="Podio M."/>
            <person name="Orjuela J."/>
            <person name="Siena L.A."/>
            <person name="Pessino S.C."/>
            <person name="Combes M.C."/>
            <person name="Mariac C."/>
            <person name="Albertini E."/>
            <person name="Pupilli F."/>
            <person name="Ortiz J.P.A."/>
            <person name="Leblanc O."/>
        </authorList>
    </citation>
    <scope>NUCLEOTIDE SEQUENCE [LARGE SCALE GENOMIC DNA]</scope>
    <source>
        <strain evidence="8">R1</strain>
        <tissue evidence="8">Leaf</tissue>
    </source>
</reference>
<dbReference type="Gene3D" id="1.10.3730.20">
    <property type="match status" value="1"/>
</dbReference>
<feature type="transmembrane region" description="Helical" evidence="7">
    <location>
        <begin position="955"/>
        <end position="980"/>
    </location>
</feature>
<comment type="similarity">
    <text evidence="2">Belongs to the purine permeases (TC 2.A.7.14) family.</text>
</comment>
<dbReference type="EMBL" id="CP144747">
    <property type="protein sequence ID" value="WVZ65268.1"/>
    <property type="molecule type" value="Genomic_DNA"/>
</dbReference>
<evidence type="ECO:0000313" key="8">
    <source>
        <dbReference type="EMBL" id="WVZ65268.1"/>
    </source>
</evidence>